<keyword evidence="2" id="KW-1185">Reference proteome</keyword>
<accession>A0A559KCW2</accession>
<evidence type="ECO:0000313" key="1">
    <source>
        <dbReference type="EMBL" id="TVY09972.1"/>
    </source>
</evidence>
<gene>
    <name evidence="1" type="ORF">FPZ49_11415</name>
</gene>
<proteinExistence type="predicted"/>
<protein>
    <recommendedName>
        <fullName evidence="3">HK97 gp10 family phage protein</fullName>
    </recommendedName>
</protein>
<evidence type="ECO:0000313" key="2">
    <source>
        <dbReference type="Proteomes" id="UP000317036"/>
    </source>
</evidence>
<name>A0A559KCW2_9BACL</name>
<comment type="caution">
    <text evidence="1">The sequence shown here is derived from an EMBL/GenBank/DDBJ whole genome shotgun (WGS) entry which is preliminary data.</text>
</comment>
<dbReference type="EMBL" id="VNJI01000011">
    <property type="protein sequence ID" value="TVY09972.1"/>
    <property type="molecule type" value="Genomic_DNA"/>
</dbReference>
<dbReference type="Proteomes" id="UP000317036">
    <property type="component" value="Unassembled WGS sequence"/>
</dbReference>
<dbReference type="RefSeq" id="WP_144846608.1">
    <property type="nucleotide sequence ID" value="NZ_VNJI01000011.1"/>
</dbReference>
<sequence length="149" mass="17122">MPTFNSLNELQKYIESQASKVLKNEVAQTVTQEMSETIKEVEYPKYVSHAENPYIRQMDDGGLSDVRNMQVEVIDDNTISITNERMDGTTDVAQIFATGIGYTWKNSEIYSMQPFPRNFYADTVERLLKNQKHVEAFKQGMTRLGLNVK</sequence>
<reference evidence="1 2" key="1">
    <citation type="submission" date="2019-07" db="EMBL/GenBank/DDBJ databases">
        <authorList>
            <person name="Kim J."/>
        </authorList>
    </citation>
    <scope>NUCLEOTIDE SEQUENCE [LARGE SCALE GENOMIC DNA]</scope>
    <source>
        <strain evidence="1 2">JC52</strain>
    </source>
</reference>
<evidence type="ECO:0008006" key="3">
    <source>
        <dbReference type="Google" id="ProtNLM"/>
    </source>
</evidence>
<organism evidence="1 2">
    <name type="scientific">Paenibacillus cremeus</name>
    <dbReference type="NCBI Taxonomy" id="2163881"/>
    <lineage>
        <taxon>Bacteria</taxon>
        <taxon>Bacillati</taxon>
        <taxon>Bacillota</taxon>
        <taxon>Bacilli</taxon>
        <taxon>Bacillales</taxon>
        <taxon>Paenibacillaceae</taxon>
        <taxon>Paenibacillus</taxon>
    </lineage>
</organism>
<dbReference type="OrthoDB" id="2396600at2"/>
<dbReference type="AlphaFoldDB" id="A0A559KCW2"/>